<keyword evidence="5 8" id="KW-0812">Transmembrane</keyword>
<dbReference type="KEGG" id="ocn:CUC15_17910"/>
<keyword evidence="4" id="KW-1003">Cell membrane</keyword>
<dbReference type="GO" id="GO:0005886">
    <property type="term" value="C:plasma membrane"/>
    <property type="evidence" value="ECO:0007669"/>
    <property type="project" value="UniProtKB-SubCell"/>
</dbReference>
<feature type="transmembrane region" description="Helical" evidence="8">
    <location>
        <begin position="213"/>
        <end position="235"/>
    </location>
</feature>
<proteinExistence type="inferred from homology"/>
<keyword evidence="7 8" id="KW-0472">Membrane</keyword>
<evidence type="ECO:0000313" key="11">
    <source>
        <dbReference type="Proteomes" id="UP000253908"/>
    </source>
</evidence>
<dbReference type="AlphaFoldDB" id="A0A345PL22"/>
<dbReference type="Pfam" id="PF00892">
    <property type="entry name" value="EamA"/>
    <property type="match status" value="2"/>
</dbReference>
<dbReference type="InterPro" id="IPR000620">
    <property type="entry name" value="EamA_dom"/>
</dbReference>
<comment type="subcellular location">
    <subcellularLocation>
        <location evidence="1">Cell membrane</location>
        <topology evidence="1">Multi-pass membrane protein</topology>
    </subcellularLocation>
</comment>
<evidence type="ECO:0000256" key="6">
    <source>
        <dbReference type="ARBA" id="ARBA00022989"/>
    </source>
</evidence>
<evidence type="ECO:0000256" key="8">
    <source>
        <dbReference type="SAM" id="Phobius"/>
    </source>
</evidence>
<evidence type="ECO:0000256" key="1">
    <source>
        <dbReference type="ARBA" id="ARBA00004651"/>
    </source>
</evidence>
<evidence type="ECO:0000256" key="3">
    <source>
        <dbReference type="ARBA" id="ARBA00022448"/>
    </source>
</evidence>
<feature type="transmembrane region" description="Helical" evidence="8">
    <location>
        <begin position="132"/>
        <end position="149"/>
    </location>
</feature>
<sequence length="298" mass="33830">MNAEPLKLGIFYTISAYILWGFLPIYWKAVDYVPAGEILAHRIIWSFVFMLILVMLTGNWSSFIEVCKQMLHERKQLIGITFASILISINWLTFIWAVNSNHVIQASLGYYINPLISILLGVIVMKEKLTRRQILSFVLAAFGVLYLTFSFGVFPWISLLLAFSFAFYGLLKKMVKVSAMFSLTIETMIVTPIALIYLFLLPEDVFSFTNPSVLTNITLMGGGIVTAIPLLLFAIGAKHIPLSMIGFLQYFSPTIMLILGVFLFNETFTSAHLVAFLFIWSALIIYMLSAYQRPIRNR</sequence>
<feature type="transmembrane region" description="Helical" evidence="8">
    <location>
        <begin position="247"/>
        <end position="264"/>
    </location>
</feature>
<comment type="similarity">
    <text evidence="2">Belongs to the EamA transporter family.</text>
</comment>
<feature type="domain" description="EamA" evidence="9">
    <location>
        <begin position="8"/>
        <end position="148"/>
    </location>
</feature>
<dbReference type="NCBIfam" id="TIGR00688">
    <property type="entry name" value="rarD"/>
    <property type="match status" value="1"/>
</dbReference>
<dbReference type="Proteomes" id="UP000253908">
    <property type="component" value="Chromosome"/>
</dbReference>
<dbReference type="RefSeq" id="WP_114917986.1">
    <property type="nucleotide sequence ID" value="NZ_CP024848.1"/>
</dbReference>
<accession>A0A345PL22</accession>
<dbReference type="InterPro" id="IPR004626">
    <property type="entry name" value="RarD"/>
</dbReference>
<evidence type="ECO:0000256" key="2">
    <source>
        <dbReference type="ARBA" id="ARBA00007362"/>
    </source>
</evidence>
<feature type="transmembrane region" description="Helical" evidence="8">
    <location>
        <begin position="39"/>
        <end position="56"/>
    </location>
</feature>
<feature type="transmembrane region" description="Helical" evidence="8">
    <location>
        <begin position="270"/>
        <end position="291"/>
    </location>
</feature>
<keyword evidence="6 8" id="KW-1133">Transmembrane helix</keyword>
<evidence type="ECO:0000259" key="9">
    <source>
        <dbReference type="Pfam" id="PF00892"/>
    </source>
</evidence>
<name>A0A345PL22_9BACI</name>
<dbReference type="PANTHER" id="PTHR22911">
    <property type="entry name" value="ACYL-MALONYL CONDENSING ENZYME-RELATED"/>
    <property type="match status" value="1"/>
</dbReference>
<feature type="transmembrane region" description="Helical" evidence="8">
    <location>
        <begin position="77"/>
        <end position="98"/>
    </location>
</feature>
<evidence type="ECO:0000313" key="10">
    <source>
        <dbReference type="EMBL" id="AXI10702.1"/>
    </source>
</evidence>
<dbReference type="OrthoDB" id="369870at2"/>
<evidence type="ECO:0000256" key="7">
    <source>
        <dbReference type="ARBA" id="ARBA00023136"/>
    </source>
</evidence>
<evidence type="ECO:0000256" key="4">
    <source>
        <dbReference type="ARBA" id="ARBA00022475"/>
    </source>
</evidence>
<dbReference type="SUPFAM" id="SSF103481">
    <property type="entry name" value="Multidrug resistance efflux transporter EmrE"/>
    <property type="match status" value="2"/>
</dbReference>
<feature type="transmembrane region" description="Helical" evidence="8">
    <location>
        <begin position="104"/>
        <end position="125"/>
    </location>
</feature>
<dbReference type="InterPro" id="IPR037185">
    <property type="entry name" value="EmrE-like"/>
</dbReference>
<feature type="domain" description="EamA" evidence="9">
    <location>
        <begin position="159"/>
        <end position="286"/>
    </location>
</feature>
<organism evidence="10 11">
    <name type="scientific">Oceanobacillus zhaokaii</name>
    <dbReference type="NCBI Taxonomy" id="2052660"/>
    <lineage>
        <taxon>Bacteria</taxon>
        <taxon>Bacillati</taxon>
        <taxon>Bacillota</taxon>
        <taxon>Bacilli</taxon>
        <taxon>Bacillales</taxon>
        <taxon>Bacillaceae</taxon>
        <taxon>Oceanobacillus</taxon>
    </lineage>
</organism>
<feature type="transmembrane region" description="Helical" evidence="8">
    <location>
        <begin position="9"/>
        <end position="27"/>
    </location>
</feature>
<keyword evidence="3" id="KW-0813">Transport</keyword>
<reference evidence="11" key="1">
    <citation type="submission" date="2017-11" db="EMBL/GenBank/DDBJ databases">
        <authorList>
            <person name="Zhu W."/>
        </authorList>
    </citation>
    <scope>NUCLEOTIDE SEQUENCE [LARGE SCALE GENOMIC DNA]</scope>
    <source>
        <strain evidence="11">160</strain>
    </source>
</reference>
<evidence type="ECO:0000256" key="5">
    <source>
        <dbReference type="ARBA" id="ARBA00022692"/>
    </source>
</evidence>
<keyword evidence="11" id="KW-1185">Reference proteome</keyword>
<dbReference type="EMBL" id="CP024848">
    <property type="protein sequence ID" value="AXI10702.1"/>
    <property type="molecule type" value="Genomic_DNA"/>
</dbReference>
<dbReference type="PANTHER" id="PTHR22911:SF137">
    <property type="entry name" value="SOLUTE CARRIER FAMILY 35 MEMBER G2-RELATED"/>
    <property type="match status" value="1"/>
</dbReference>
<protein>
    <submittedName>
        <fullName evidence="10">EamA family transporter RarD</fullName>
    </submittedName>
</protein>
<gene>
    <name evidence="10" type="primary">rarD</name>
    <name evidence="10" type="ORF">CUC15_17910</name>
</gene>
<feature type="transmembrane region" description="Helical" evidence="8">
    <location>
        <begin position="183"/>
        <end position="201"/>
    </location>
</feature>